<name>A0A430B0U7_9ENTE</name>
<dbReference type="GO" id="GO:0016747">
    <property type="term" value="F:acyltransferase activity, transferring groups other than amino-acyl groups"/>
    <property type="evidence" value="ECO:0007669"/>
    <property type="project" value="InterPro"/>
</dbReference>
<keyword evidence="2" id="KW-0808">Transferase</keyword>
<accession>A0A430B0U7</accession>
<dbReference type="Pfam" id="PF00583">
    <property type="entry name" value="Acetyltransf_1"/>
    <property type="match status" value="1"/>
</dbReference>
<evidence type="ECO:0000313" key="2">
    <source>
        <dbReference type="EMBL" id="RSU13945.1"/>
    </source>
</evidence>
<dbReference type="SUPFAM" id="SSF55729">
    <property type="entry name" value="Acyl-CoA N-acyltransferases (Nat)"/>
    <property type="match status" value="1"/>
</dbReference>
<dbReference type="PROSITE" id="PS51186">
    <property type="entry name" value="GNAT"/>
    <property type="match status" value="1"/>
</dbReference>
<reference evidence="2 3" key="1">
    <citation type="submission" date="2017-05" db="EMBL/GenBank/DDBJ databases">
        <title>Vagococcus spp. assemblies.</title>
        <authorList>
            <person name="Gulvik C.A."/>
        </authorList>
    </citation>
    <scope>NUCLEOTIDE SEQUENCE [LARGE SCALE GENOMIC DNA]</scope>
    <source>
        <strain evidence="2 3">LMG 24798</strain>
    </source>
</reference>
<evidence type="ECO:0000313" key="3">
    <source>
        <dbReference type="Proteomes" id="UP000286773"/>
    </source>
</evidence>
<proteinExistence type="predicted"/>
<dbReference type="RefSeq" id="WP_126812400.1">
    <property type="nucleotide sequence ID" value="NZ_NGKC01000002.1"/>
</dbReference>
<dbReference type="OrthoDB" id="9803772at2"/>
<dbReference type="CDD" id="cd04301">
    <property type="entry name" value="NAT_SF"/>
    <property type="match status" value="1"/>
</dbReference>
<sequence length="171" mass="19489">MTKLVMRSMTAQDIESLHAAFAMQEWERDKSLFERYYREQQEGSRHVVIAECNQQLAGYATIMKEPENGPFRGSGYPEIADFNVFINYQRKGIGNQIMEQCEAIVSRFSDVVTLGVGMHPGYGPAQRLYVKRGYIPDGSGLWYQEKLLPVNAPCINDDSLVLYLSKQLLPE</sequence>
<dbReference type="EMBL" id="NGKC01000002">
    <property type="protein sequence ID" value="RSU13945.1"/>
    <property type="molecule type" value="Genomic_DNA"/>
</dbReference>
<feature type="domain" description="N-acetyltransferase" evidence="1">
    <location>
        <begin position="4"/>
        <end position="153"/>
    </location>
</feature>
<protein>
    <submittedName>
        <fullName evidence="2">N-acetyltransferase</fullName>
    </submittedName>
</protein>
<dbReference type="AlphaFoldDB" id="A0A430B0U7"/>
<dbReference type="Proteomes" id="UP000286773">
    <property type="component" value="Unassembled WGS sequence"/>
</dbReference>
<dbReference type="InterPro" id="IPR000182">
    <property type="entry name" value="GNAT_dom"/>
</dbReference>
<dbReference type="Gene3D" id="3.40.630.30">
    <property type="match status" value="1"/>
</dbReference>
<evidence type="ECO:0000259" key="1">
    <source>
        <dbReference type="PROSITE" id="PS51186"/>
    </source>
</evidence>
<comment type="caution">
    <text evidence="2">The sequence shown here is derived from an EMBL/GenBank/DDBJ whole genome shotgun (WGS) entry which is preliminary data.</text>
</comment>
<keyword evidence="3" id="KW-1185">Reference proteome</keyword>
<dbReference type="InterPro" id="IPR016181">
    <property type="entry name" value="Acyl_CoA_acyltransferase"/>
</dbReference>
<gene>
    <name evidence="2" type="ORF">CBF27_03315</name>
</gene>
<organism evidence="2 3">
    <name type="scientific">Vagococcus acidifermentans</name>
    <dbReference type="NCBI Taxonomy" id="564710"/>
    <lineage>
        <taxon>Bacteria</taxon>
        <taxon>Bacillati</taxon>
        <taxon>Bacillota</taxon>
        <taxon>Bacilli</taxon>
        <taxon>Lactobacillales</taxon>
        <taxon>Enterococcaceae</taxon>
        <taxon>Vagococcus</taxon>
    </lineage>
</organism>